<comment type="caution">
    <text evidence="1">The sequence shown here is derived from an EMBL/GenBank/DDBJ whole genome shotgun (WGS) entry which is preliminary data.</text>
</comment>
<evidence type="ECO:0000313" key="2">
    <source>
        <dbReference type="Proteomes" id="UP001060085"/>
    </source>
</evidence>
<dbReference type="Proteomes" id="UP001060085">
    <property type="component" value="Linkage Group LG02"/>
</dbReference>
<keyword evidence="2" id="KW-1185">Reference proteome</keyword>
<accession>A0ACC0BVK0</accession>
<proteinExistence type="predicted"/>
<dbReference type="EMBL" id="CM044702">
    <property type="protein sequence ID" value="KAI5676573.1"/>
    <property type="molecule type" value="Genomic_DNA"/>
</dbReference>
<evidence type="ECO:0000313" key="1">
    <source>
        <dbReference type="EMBL" id="KAI5676573.1"/>
    </source>
</evidence>
<sequence length="223" mass="25903">MSWRDSLLPPVKFVYLLINDNVEDLRIELGICLEKATTIEFVEAYNKVKPKERRKRLASIVLPNRPTGRKSAIKRIEPDLNPREFENEAVSNSLDGEMVATPPLRHESSMNEEYSGQIHNTVLEIGEEKSTTQIPGRKKGMITKHMCNGTFVVSKYWSRYSTHAMNEVVKKLNDEQQEVVVRMVFRSMLELRTCSLPYNIFSWMRISTAVKWDVLDSMEKMFE</sequence>
<name>A0ACC0BVK0_CATRO</name>
<gene>
    <name evidence="1" type="ORF">M9H77_07523</name>
</gene>
<reference evidence="2" key="1">
    <citation type="journal article" date="2023" name="Nat. Plants">
        <title>Single-cell RNA sequencing provides a high-resolution roadmap for understanding the multicellular compartmentation of specialized metabolism.</title>
        <authorList>
            <person name="Sun S."/>
            <person name="Shen X."/>
            <person name="Li Y."/>
            <person name="Li Y."/>
            <person name="Wang S."/>
            <person name="Li R."/>
            <person name="Zhang H."/>
            <person name="Shen G."/>
            <person name="Guo B."/>
            <person name="Wei J."/>
            <person name="Xu J."/>
            <person name="St-Pierre B."/>
            <person name="Chen S."/>
            <person name="Sun C."/>
        </authorList>
    </citation>
    <scope>NUCLEOTIDE SEQUENCE [LARGE SCALE GENOMIC DNA]</scope>
</reference>
<organism evidence="1 2">
    <name type="scientific">Catharanthus roseus</name>
    <name type="common">Madagascar periwinkle</name>
    <name type="synonym">Vinca rosea</name>
    <dbReference type="NCBI Taxonomy" id="4058"/>
    <lineage>
        <taxon>Eukaryota</taxon>
        <taxon>Viridiplantae</taxon>
        <taxon>Streptophyta</taxon>
        <taxon>Embryophyta</taxon>
        <taxon>Tracheophyta</taxon>
        <taxon>Spermatophyta</taxon>
        <taxon>Magnoliopsida</taxon>
        <taxon>eudicotyledons</taxon>
        <taxon>Gunneridae</taxon>
        <taxon>Pentapetalae</taxon>
        <taxon>asterids</taxon>
        <taxon>lamiids</taxon>
        <taxon>Gentianales</taxon>
        <taxon>Apocynaceae</taxon>
        <taxon>Rauvolfioideae</taxon>
        <taxon>Vinceae</taxon>
        <taxon>Catharanthinae</taxon>
        <taxon>Catharanthus</taxon>
    </lineage>
</organism>
<protein>
    <submittedName>
        <fullName evidence="1">Uncharacterized protein</fullName>
    </submittedName>
</protein>